<dbReference type="OrthoDB" id="5590282at2759"/>
<dbReference type="FunFam" id="1.10.472.10:FF:000001">
    <property type="entry name" value="G2/mitotic-specific cyclin"/>
    <property type="match status" value="1"/>
</dbReference>
<dbReference type="GO" id="GO:0044772">
    <property type="term" value="P:mitotic cell cycle phase transition"/>
    <property type="evidence" value="ECO:0007669"/>
    <property type="project" value="InterPro"/>
</dbReference>
<dbReference type="OMA" id="YYEMCHY"/>
<comment type="similarity">
    <text evidence="4">Belongs to the cyclin family.</text>
</comment>
<dbReference type="InterPro" id="IPR004367">
    <property type="entry name" value="Cyclin_C-dom"/>
</dbReference>
<name>M5FQT5_DACPD</name>
<dbReference type="Pfam" id="PF02984">
    <property type="entry name" value="Cyclin_C"/>
    <property type="match status" value="1"/>
</dbReference>
<dbReference type="EMBL" id="JH795870">
    <property type="protein sequence ID" value="EJT99325.1"/>
    <property type="molecule type" value="Genomic_DNA"/>
</dbReference>
<dbReference type="GO" id="GO:0016538">
    <property type="term" value="F:cyclin-dependent protein serine/threonine kinase regulator activity"/>
    <property type="evidence" value="ECO:0007669"/>
    <property type="project" value="InterPro"/>
</dbReference>
<feature type="domain" description="Cyclin-like" evidence="6">
    <location>
        <begin position="121"/>
        <end position="205"/>
    </location>
</feature>
<dbReference type="Pfam" id="PF00134">
    <property type="entry name" value="Cyclin_N"/>
    <property type="match status" value="1"/>
</dbReference>
<evidence type="ECO:0000259" key="6">
    <source>
        <dbReference type="SMART" id="SM00385"/>
    </source>
</evidence>
<proteinExistence type="inferred from homology"/>
<dbReference type="InterPro" id="IPR039361">
    <property type="entry name" value="Cyclin"/>
</dbReference>
<dbReference type="HOGENOM" id="CLU_020695_2_4_1"/>
<evidence type="ECO:0000313" key="8">
    <source>
        <dbReference type="EMBL" id="EJT99325.1"/>
    </source>
</evidence>
<dbReference type="InterPro" id="IPR048258">
    <property type="entry name" value="Cyclins_cyclin-box"/>
</dbReference>
<dbReference type="Gene3D" id="1.10.472.10">
    <property type="entry name" value="Cyclin-like"/>
    <property type="match status" value="2"/>
</dbReference>
<dbReference type="InterPro" id="IPR036915">
    <property type="entry name" value="Cyclin-like_sf"/>
</dbReference>
<evidence type="ECO:0000256" key="4">
    <source>
        <dbReference type="RuleBase" id="RU000383"/>
    </source>
</evidence>
<dbReference type="PANTHER" id="PTHR10177">
    <property type="entry name" value="CYCLINS"/>
    <property type="match status" value="1"/>
</dbReference>
<feature type="domain" description="Cyclin C-terminal" evidence="7">
    <location>
        <begin position="214"/>
        <end position="332"/>
    </location>
</feature>
<organism evidence="8 9">
    <name type="scientific">Dacryopinax primogenitus (strain DJM 731)</name>
    <name type="common">Brown rot fungus</name>
    <dbReference type="NCBI Taxonomy" id="1858805"/>
    <lineage>
        <taxon>Eukaryota</taxon>
        <taxon>Fungi</taxon>
        <taxon>Dikarya</taxon>
        <taxon>Basidiomycota</taxon>
        <taxon>Agaricomycotina</taxon>
        <taxon>Dacrymycetes</taxon>
        <taxon>Dacrymycetales</taxon>
        <taxon>Dacrymycetaceae</taxon>
        <taxon>Dacryopinax</taxon>
    </lineage>
</organism>
<dbReference type="SUPFAM" id="SSF47954">
    <property type="entry name" value="Cyclin-like"/>
    <property type="match status" value="2"/>
</dbReference>
<keyword evidence="2 4" id="KW-0195">Cyclin</keyword>
<dbReference type="InterPro" id="IPR046965">
    <property type="entry name" value="Cyclin_A/B-like"/>
</dbReference>
<keyword evidence="3" id="KW-0131">Cell cycle</keyword>
<evidence type="ECO:0000256" key="3">
    <source>
        <dbReference type="ARBA" id="ARBA00023306"/>
    </source>
</evidence>
<accession>M5FQT5</accession>
<dbReference type="GO" id="GO:0051301">
    <property type="term" value="P:cell division"/>
    <property type="evidence" value="ECO:0007669"/>
    <property type="project" value="UniProtKB-KW"/>
</dbReference>
<evidence type="ECO:0000256" key="2">
    <source>
        <dbReference type="ARBA" id="ARBA00023127"/>
    </source>
</evidence>
<dbReference type="GeneID" id="63688512"/>
<dbReference type="Proteomes" id="UP000030653">
    <property type="component" value="Unassembled WGS sequence"/>
</dbReference>
<dbReference type="AlphaFoldDB" id="M5FQT5"/>
<protein>
    <submittedName>
        <fullName evidence="8">Uncharacterized protein</fullName>
    </submittedName>
</protein>
<keyword evidence="9" id="KW-1185">Reference proteome</keyword>
<evidence type="ECO:0000259" key="7">
    <source>
        <dbReference type="SMART" id="SM01332"/>
    </source>
</evidence>
<dbReference type="STRING" id="1858805.M5FQT5"/>
<dbReference type="InterPro" id="IPR013763">
    <property type="entry name" value="Cyclin-like_dom"/>
</dbReference>
<feature type="domain" description="Cyclin-like" evidence="6">
    <location>
        <begin position="218"/>
        <end position="299"/>
    </location>
</feature>
<dbReference type="RefSeq" id="XP_040626223.1">
    <property type="nucleotide sequence ID" value="XM_040773450.1"/>
</dbReference>
<dbReference type="SMART" id="SM01332">
    <property type="entry name" value="Cyclin_C"/>
    <property type="match status" value="1"/>
</dbReference>
<evidence type="ECO:0000256" key="5">
    <source>
        <dbReference type="SAM" id="MobiDB-lite"/>
    </source>
</evidence>
<dbReference type="SMART" id="SM00385">
    <property type="entry name" value="CYCLIN"/>
    <property type="match status" value="2"/>
</dbReference>
<sequence>MEADETDALQPRHPRARVIENAVDTRRDVKRRVPGAASSSRATGVSREIVSAKVKVEVLPPEPIIPESDIEDGDPDPVYVSEYAQEIFEYLRKSELKNMPDPHYMDRQKDLTWSFRDVLVDWLVQIHATLKLLPETLFLCINIVDRFLSARTVSLVKFQLVGVASLYLAAKYEEISYPMVSDLVKCCDDGYDEHAILVAEAYILKSINFDLSYPGPMSFLRRASKADKYDVQSRAVAKYFVEMVSVDWNMITVPPSLASAASIWLSRHILKRGGWTPSLVRFAGHSQTDIIPVAHKMVDYVIRDRDQGVQHEHFSKKYSGKNYHKVRQYIQDWAKNLPNMTVQQFERLMVKDQ</sequence>
<dbReference type="InterPro" id="IPR006671">
    <property type="entry name" value="Cyclin_N"/>
</dbReference>
<dbReference type="PROSITE" id="PS00292">
    <property type="entry name" value="CYCLINS"/>
    <property type="match status" value="1"/>
</dbReference>
<evidence type="ECO:0000313" key="9">
    <source>
        <dbReference type="Proteomes" id="UP000030653"/>
    </source>
</evidence>
<evidence type="ECO:0000256" key="1">
    <source>
        <dbReference type="ARBA" id="ARBA00022618"/>
    </source>
</evidence>
<dbReference type="PIRSF" id="PIRSF001771">
    <property type="entry name" value="Cyclin_A_B_D_E"/>
    <property type="match status" value="1"/>
</dbReference>
<feature type="region of interest" description="Disordered" evidence="5">
    <location>
        <begin position="25"/>
        <end position="44"/>
    </location>
</feature>
<reference evidence="8 9" key="1">
    <citation type="journal article" date="2012" name="Science">
        <title>The Paleozoic origin of enzymatic lignin decomposition reconstructed from 31 fungal genomes.</title>
        <authorList>
            <person name="Floudas D."/>
            <person name="Binder M."/>
            <person name="Riley R."/>
            <person name="Barry K."/>
            <person name="Blanchette R.A."/>
            <person name="Henrissat B."/>
            <person name="Martinez A.T."/>
            <person name="Otillar R."/>
            <person name="Spatafora J.W."/>
            <person name="Yadav J.S."/>
            <person name="Aerts A."/>
            <person name="Benoit I."/>
            <person name="Boyd A."/>
            <person name="Carlson A."/>
            <person name="Copeland A."/>
            <person name="Coutinho P.M."/>
            <person name="de Vries R.P."/>
            <person name="Ferreira P."/>
            <person name="Findley K."/>
            <person name="Foster B."/>
            <person name="Gaskell J."/>
            <person name="Glotzer D."/>
            <person name="Gorecki P."/>
            <person name="Heitman J."/>
            <person name="Hesse C."/>
            <person name="Hori C."/>
            <person name="Igarashi K."/>
            <person name="Jurgens J.A."/>
            <person name="Kallen N."/>
            <person name="Kersten P."/>
            <person name="Kohler A."/>
            <person name="Kuees U."/>
            <person name="Kumar T.K.A."/>
            <person name="Kuo A."/>
            <person name="LaButti K."/>
            <person name="Larrondo L.F."/>
            <person name="Lindquist E."/>
            <person name="Ling A."/>
            <person name="Lombard V."/>
            <person name="Lucas S."/>
            <person name="Lundell T."/>
            <person name="Martin R."/>
            <person name="McLaughlin D.J."/>
            <person name="Morgenstern I."/>
            <person name="Morin E."/>
            <person name="Murat C."/>
            <person name="Nagy L.G."/>
            <person name="Nolan M."/>
            <person name="Ohm R.A."/>
            <person name="Patyshakuliyeva A."/>
            <person name="Rokas A."/>
            <person name="Ruiz-Duenas F.J."/>
            <person name="Sabat G."/>
            <person name="Salamov A."/>
            <person name="Samejima M."/>
            <person name="Schmutz J."/>
            <person name="Slot J.C."/>
            <person name="St John F."/>
            <person name="Stenlid J."/>
            <person name="Sun H."/>
            <person name="Sun S."/>
            <person name="Syed K."/>
            <person name="Tsang A."/>
            <person name="Wiebenga A."/>
            <person name="Young D."/>
            <person name="Pisabarro A."/>
            <person name="Eastwood D.C."/>
            <person name="Martin F."/>
            <person name="Cullen D."/>
            <person name="Grigoriev I.V."/>
            <person name="Hibbett D.S."/>
        </authorList>
    </citation>
    <scope>NUCLEOTIDE SEQUENCE [LARGE SCALE GENOMIC DNA]</scope>
    <source>
        <strain evidence="8 9">DJM-731 SS1</strain>
    </source>
</reference>
<keyword evidence="1" id="KW-0132">Cell division</keyword>
<gene>
    <name evidence="8" type="ORF">DACRYDRAFT_23901</name>
</gene>